<evidence type="ECO:0000259" key="4">
    <source>
        <dbReference type="PROSITE" id="PS51332"/>
    </source>
</evidence>
<dbReference type="AlphaFoldDB" id="A0A9D8KD10"/>
<sequence>MKDKILDQLKDAVIEMNFDDTEVLTKRALDLEIAAVDILNNSLVPALDEVGELFSEGEYFLPDVLLCVKAYENSYRLLEPNLKEGEYSTRGKIMLGTVAGDIHDIGKKILAALLQGNGFDIVDLGVDVSPEKFLEKAEEVNPDIIGMSAMLTTTMPAMKEVIDVFSEGGVRDKYKIIVGGAPLNKKYSDEIGADGYGEDAQSGVELVKSLLK</sequence>
<evidence type="ECO:0000313" key="7">
    <source>
        <dbReference type="Proteomes" id="UP000809273"/>
    </source>
</evidence>
<proteinExistence type="inferred from homology"/>
<dbReference type="Gene3D" id="1.10.1240.10">
    <property type="entry name" value="Methionine synthase domain"/>
    <property type="match status" value="1"/>
</dbReference>
<evidence type="ECO:0000256" key="2">
    <source>
        <dbReference type="ARBA" id="ARBA00022723"/>
    </source>
</evidence>
<comment type="similarity">
    <text evidence="1">Belongs to the methylamine corrinoid protein family.</text>
</comment>
<protein>
    <submittedName>
        <fullName evidence="6">Corrinoid protein</fullName>
    </submittedName>
</protein>
<dbReference type="Pfam" id="PF02607">
    <property type="entry name" value="B12-binding_2"/>
    <property type="match status" value="1"/>
</dbReference>
<dbReference type="FunFam" id="3.40.50.280:FF:000003">
    <property type="entry name" value="Dimethylamine methyltransferase corrinoid protein"/>
    <property type="match status" value="1"/>
</dbReference>
<gene>
    <name evidence="6" type="ORF">JW984_03405</name>
</gene>
<evidence type="ECO:0000259" key="5">
    <source>
        <dbReference type="PROSITE" id="PS51337"/>
    </source>
</evidence>
<dbReference type="InterPro" id="IPR006158">
    <property type="entry name" value="Cobalamin-bd"/>
</dbReference>
<keyword evidence="2" id="KW-0479">Metal-binding</keyword>
<dbReference type="InterPro" id="IPR003759">
    <property type="entry name" value="Cbl-bd_cap"/>
</dbReference>
<accession>A0A9D8KD10</accession>
<dbReference type="Gene3D" id="3.40.50.280">
    <property type="entry name" value="Cobalamin-binding domain"/>
    <property type="match status" value="1"/>
</dbReference>
<dbReference type="PROSITE" id="PS51337">
    <property type="entry name" value="B12_BINDING_NTER"/>
    <property type="match status" value="1"/>
</dbReference>
<dbReference type="InterPro" id="IPR050554">
    <property type="entry name" value="Met_Synthase/Corrinoid"/>
</dbReference>
<keyword evidence="3" id="KW-0170">Cobalt</keyword>
<dbReference type="EMBL" id="JAFGIX010000017">
    <property type="protein sequence ID" value="MBN1572227.1"/>
    <property type="molecule type" value="Genomic_DNA"/>
</dbReference>
<dbReference type="GO" id="GO:0005829">
    <property type="term" value="C:cytosol"/>
    <property type="evidence" value="ECO:0007669"/>
    <property type="project" value="TreeGrafter"/>
</dbReference>
<evidence type="ECO:0000256" key="1">
    <source>
        <dbReference type="ARBA" id="ARBA00010854"/>
    </source>
</evidence>
<dbReference type="SUPFAM" id="SSF52242">
    <property type="entry name" value="Cobalamin (vitamin B12)-binding domain"/>
    <property type="match status" value="1"/>
</dbReference>
<dbReference type="SUPFAM" id="SSF47644">
    <property type="entry name" value="Methionine synthase domain"/>
    <property type="match status" value="1"/>
</dbReference>
<name>A0A9D8KD10_9DELT</name>
<dbReference type="GO" id="GO:0008705">
    <property type="term" value="F:methionine synthase activity"/>
    <property type="evidence" value="ECO:0007669"/>
    <property type="project" value="TreeGrafter"/>
</dbReference>
<dbReference type="InterPro" id="IPR036724">
    <property type="entry name" value="Cobalamin-bd_sf"/>
</dbReference>
<dbReference type="GO" id="GO:0050667">
    <property type="term" value="P:homocysteine metabolic process"/>
    <property type="evidence" value="ECO:0007669"/>
    <property type="project" value="TreeGrafter"/>
</dbReference>
<dbReference type="PANTHER" id="PTHR45833">
    <property type="entry name" value="METHIONINE SYNTHASE"/>
    <property type="match status" value="1"/>
</dbReference>
<dbReference type="CDD" id="cd02070">
    <property type="entry name" value="corrinoid_protein_B12-BD"/>
    <property type="match status" value="1"/>
</dbReference>
<feature type="domain" description="B12-binding" evidence="4">
    <location>
        <begin position="90"/>
        <end position="212"/>
    </location>
</feature>
<dbReference type="Pfam" id="PF02310">
    <property type="entry name" value="B12-binding"/>
    <property type="match status" value="1"/>
</dbReference>
<reference evidence="6" key="2">
    <citation type="submission" date="2021-01" db="EMBL/GenBank/DDBJ databases">
        <authorList>
            <person name="Hahn C.R."/>
            <person name="Youssef N.H."/>
            <person name="Elshahed M."/>
        </authorList>
    </citation>
    <scope>NUCLEOTIDE SEQUENCE</scope>
    <source>
        <strain evidence="6">Zod_Metabat.24</strain>
    </source>
</reference>
<evidence type="ECO:0000313" key="6">
    <source>
        <dbReference type="EMBL" id="MBN1572227.1"/>
    </source>
</evidence>
<reference evidence="6" key="1">
    <citation type="journal article" date="2021" name="Environ. Microbiol.">
        <title>Genomic characterization of three novel Desulfobacterota classes expand the metabolic and phylogenetic diversity of the phylum.</title>
        <authorList>
            <person name="Murphy C.L."/>
            <person name="Biggerstaff J."/>
            <person name="Eichhorn A."/>
            <person name="Ewing E."/>
            <person name="Shahan R."/>
            <person name="Soriano D."/>
            <person name="Stewart S."/>
            <person name="VanMol K."/>
            <person name="Walker R."/>
            <person name="Walters P."/>
            <person name="Elshahed M.S."/>
            <person name="Youssef N.H."/>
        </authorList>
    </citation>
    <scope>NUCLEOTIDE SEQUENCE</scope>
    <source>
        <strain evidence="6">Zod_Metabat.24</strain>
    </source>
</reference>
<dbReference type="GO" id="GO:0046872">
    <property type="term" value="F:metal ion binding"/>
    <property type="evidence" value="ECO:0007669"/>
    <property type="project" value="UniProtKB-KW"/>
</dbReference>
<dbReference type="InterPro" id="IPR036594">
    <property type="entry name" value="Meth_synthase_dom"/>
</dbReference>
<dbReference type="SMART" id="SM01018">
    <property type="entry name" value="B12-binding_2"/>
    <property type="match status" value="1"/>
</dbReference>
<dbReference type="Proteomes" id="UP000809273">
    <property type="component" value="Unassembled WGS sequence"/>
</dbReference>
<dbReference type="GO" id="GO:0046653">
    <property type="term" value="P:tetrahydrofolate metabolic process"/>
    <property type="evidence" value="ECO:0007669"/>
    <property type="project" value="TreeGrafter"/>
</dbReference>
<dbReference type="PROSITE" id="PS51332">
    <property type="entry name" value="B12_BINDING"/>
    <property type="match status" value="1"/>
</dbReference>
<feature type="domain" description="B12-binding N-terminal" evidence="5">
    <location>
        <begin position="1"/>
        <end position="90"/>
    </location>
</feature>
<organism evidence="6 7">
    <name type="scientific">Candidatus Zymogenus saltonus</name>
    <dbReference type="NCBI Taxonomy" id="2844893"/>
    <lineage>
        <taxon>Bacteria</taxon>
        <taxon>Deltaproteobacteria</taxon>
        <taxon>Candidatus Zymogenia</taxon>
        <taxon>Candidatus Zymogeniales</taxon>
        <taxon>Candidatus Zymogenaceae</taxon>
        <taxon>Candidatus Zymogenus</taxon>
    </lineage>
</organism>
<dbReference type="PANTHER" id="PTHR45833:SF1">
    <property type="entry name" value="METHIONINE SYNTHASE"/>
    <property type="match status" value="1"/>
</dbReference>
<evidence type="ECO:0000256" key="3">
    <source>
        <dbReference type="ARBA" id="ARBA00023285"/>
    </source>
</evidence>
<dbReference type="GO" id="GO:0031419">
    <property type="term" value="F:cobalamin binding"/>
    <property type="evidence" value="ECO:0007669"/>
    <property type="project" value="InterPro"/>
</dbReference>
<comment type="caution">
    <text evidence="6">The sequence shown here is derived from an EMBL/GenBank/DDBJ whole genome shotgun (WGS) entry which is preliminary data.</text>
</comment>